<dbReference type="Pfam" id="PF11672">
    <property type="entry name" value="DUF3268"/>
    <property type="match status" value="1"/>
</dbReference>
<evidence type="ECO:0000313" key="1">
    <source>
        <dbReference type="EMBL" id="MDX7989187.1"/>
    </source>
</evidence>
<organism evidence="1 2">
    <name type="scientific">Xenorhabdus santafensis</name>
    <dbReference type="NCBI Taxonomy" id="2582833"/>
    <lineage>
        <taxon>Bacteria</taxon>
        <taxon>Pseudomonadati</taxon>
        <taxon>Pseudomonadota</taxon>
        <taxon>Gammaproteobacteria</taxon>
        <taxon>Enterobacterales</taxon>
        <taxon>Morganellaceae</taxon>
        <taxon>Xenorhabdus</taxon>
    </lineage>
</organism>
<dbReference type="EMBL" id="VCDN01000100">
    <property type="protein sequence ID" value="MDX7989187.1"/>
    <property type="molecule type" value="Genomic_DNA"/>
</dbReference>
<evidence type="ECO:0000313" key="2">
    <source>
        <dbReference type="Proteomes" id="UP001271890"/>
    </source>
</evidence>
<sequence length="142" mass="16254">MVEKTPWNPSIRAIKKVKDPLPAPTKCHYCAGSIAIVSHKAVYGQDFGNWPWLYICTTCRAYVGMHPFTDIPLGTLANEETRAARKSCKPHFERIWKSGKLTRTDAYKWLAEKLGIDPGECHFGWFDVDMCEQAKNVCMRFK</sequence>
<comment type="caution">
    <text evidence="1">The sequence shown here is derived from an EMBL/GenBank/DDBJ whole genome shotgun (WGS) entry which is preliminary data.</text>
</comment>
<accession>A0ABU4SEH3</accession>
<proteinExistence type="predicted"/>
<reference evidence="2" key="1">
    <citation type="journal article" date="2024" name="Toxins">
        <title>Genome Sequence Analysis of Native Xenorhabdus Strains Isolated from Entomopathogenic Nematodes in Argentina.</title>
        <authorList>
            <person name="Palma L."/>
            <person name="Frizzo L."/>
            <person name="Kaiser S."/>
            <person name="Berry C."/>
            <person name="Caballero P."/>
            <person name="Bode H.B."/>
            <person name="Del Valle E.E."/>
        </authorList>
    </citation>
    <scope>NUCLEOTIDE SEQUENCE [LARGE SCALE GENOMIC DNA]</scope>
    <source>
        <strain evidence="2">12</strain>
    </source>
</reference>
<name>A0ABU4SEH3_9GAMM</name>
<dbReference type="InterPro" id="IPR021686">
    <property type="entry name" value="DUF3268"/>
</dbReference>
<gene>
    <name evidence="1" type="ORF">FE392_18040</name>
</gene>
<keyword evidence="2" id="KW-1185">Reference proteome</keyword>
<protein>
    <submittedName>
        <fullName evidence="1">Uncharacterized protein</fullName>
    </submittedName>
</protein>
<dbReference type="Proteomes" id="UP001271890">
    <property type="component" value="Unassembled WGS sequence"/>
</dbReference>